<dbReference type="EMBL" id="PGOL01000698">
    <property type="protein sequence ID" value="PKI65961.1"/>
    <property type="molecule type" value="Genomic_DNA"/>
</dbReference>
<comment type="caution">
    <text evidence="3">The sequence shown here is derived from an EMBL/GenBank/DDBJ whole genome shotgun (WGS) entry which is preliminary data.</text>
</comment>
<reference evidence="4 6" key="3">
    <citation type="submission" date="2017-11" db="EMBL/GenBank/DDBJ databases">
        <title>De-novo sequencing of pomegranate (Punica granatum L.) genome.</title>
        <authorList>
            <person name="Akparov Z."/>
            <person name="Amiraslanov A."/>
            <person name="Hajiyeva S."/>
            <person name="Abbasov M."/>
            <person name="Kaur K."/>
            <person name="Hamwieh A."/>
            <person name="Solovyev V."/>
            <person name="Salamov A."/>
            <person name="Braich B."/>
            <person name="Kosarev P."/>
            <person name="Mahmoud A."/>
            <person name="Hajiyev E."/>
            <person name="Babayeva S."/>
            <person name="Izzatullayeva V."/>
            <person name="Mammadov A."/>
            <person name="Mammadov A."/>
            <person name="Sharifova S."/>
            <person name="Ojaghi J."/>
            <person name="Eynullazada K."/>
            <person name="Bayramov B."/>
            <person name="Abdulazimova A."/>
            <person name="Shahmuradov I."/>
        </authorList>
    </citation>
    <scope>NUCLEOTIDE SEQUENCE [LARGE SCALE GENOMIC DNA]</scope>
    <source>
        <strain evidence="4">AG2017</strain>
        <strain evidence="6">cv. AG2017</strain>
        <tissue evidence="4">Leaf</tissue>
    </source>
</reference>
<reference evidence="3" key="2">
    <citation type="submission" date="2017-06" db="EMBL/GenBank/DDBJ databases">
        <title>The pomegranate genome and the genomics of punicalagin biosynthesis.</title>
        <authorList>
            <person name="Xu C."/>
        </authorList>
    </citation>
    <scope>NUCLEOTIDE SEQUENCE [LARGE SCALE GENOMIC DNA]</scope>
    <source>
        <tissue evidence="3">Fresh leaf</tissue>
    </source>
</reference>
<dbReference type="AlphaFoldDB" id="A0A218XBJ2"/>
<evidence type="ECO:0000313" key="3">
    <source>
        <dbReference type="EMBL" id="OWM81881.1"/>
    </source>
</evidence>
<keyword evidence="6" id="KW-1185">Reference proteome</keyword>
<evidence type="ECO:0000256" key="1">
    <source>
        <dbReference type="SAM" id="MobiDB-lite"/>
    </source>
</evidence>
<evidence type="ECO:0000256" key="2">
    <source>
        <dbReference type="SAM" id="SignalP"/>
    </source>
</evidence>
<feature type="chain" id="PRO_5014071906" description="Secreted protein" evidence="2">
    <location>
        <begin position="18"/>
        <end position="84"/>
    </location>
</feature>
<dbReference type="EMBL" id="MTKT01002214">
    <property type="protein sequence ID" value="OWM81881.1"/>
    <property type="molecule type" value="Genomic_DNA"/>
</dbReference>
<dbReference type="Proteomes" id="UP000233551">
    <property type="component" value="Unassembled WGS sequence"/>
</dbReference>
<gene>
    <name evidence="3" type="ORF">CDL15_Pgr007919</name>
    <name evidence="4" type="ORF">CRG98_013627</name>
</gene>
<organism evidence="3 5">
    <name type="scientific">Punica granatum</name>
    <name type="common">Pomegranate</name>
    <dbReference type="NCBI Taxonomy" id="22663"/>
    <lineage>
        <taxon>Eukaryota</taxon>
        <taxon>Viridiplantae</taxon>
        <taxon>Streptophyta</taxon>
        <taxon>Embryophyta</taxon>
        <taxon>Tracheophyta</taxon>
        <taxon>Spermatophyta</taxon>
        <taxon>Magnoliopsida</taxon>
        <taxon>eudicotyledons</taxon>
        <taxon>Gunneridae</taxon>
        <taxon>Pentapetalae</taxon>
        <taxon>rosids</taxon>
        <taxon>malvids</taxon>
        <taxon>Myrtales</taxon>
        <taxon>Lythraceae</taxon>
        <taxon>Punica</taxon>
    </lineage>
</organism>
<sequence>MGVSGFVALVVLSRSLSVIPRTQQLQASETQVLLQLRKHLEYPPRIGCLGELHRRNLKHSSQGSSRERRKMNSAGGNKKNEGGD</sequence>
<feature type="signal peptide" evidence="2">
    <location>
        <begin position="1"/>
        <end position="17"/>
    </location>
</feature>
<protein>
    <recommendedName>
        <fullName evidence="7">Secreted protein</fullName>
    </recommendedName>
</protein>
<name>A0A218XBJ2_PUNGR</name>
<accession>A0A218XBJ2</accession>
<evidence type="ECO:0008006" key="7">
    <source>
        <dbReference type="Google" id="ProtNLM"/>
    </source>
</evidence>
<evidence type="ECO:0000313" key="5">
    <source>
        <dbReference type="Proteomes" id="UP000197138"/>
    </source>
</evidence>
<dbReference type="Proteomes" id="UP000197138">
    <property type="component" value="Unassembled WGS sequence"/>
</dbReference>
<feature type="region of interest" description="Disordered" evidence="1">
    <location>
        <begin position="51"/>
        <end position="84"/>
    </location>
</feature>
<evidence type="ECO:0000313" key="6">
    <source>
        <dbReference type="Proteomes" id="UP000233551"/>
    </source>
</evidence>
<keyword evidence="2" id="KW-0732">Signal</keyword>
<reference evidence="5" key="1">
    <citation type="journal article" date="2017" name="Plant J.">
        <title>The pomegranate (Punica granatum L.) genome and the genomics of punicalagin biosynthesis.</title>
        <authorList>
            <person name="Qin G."/>
            <person name="Xu C."/>
            <person name="Ming R."/>
            <person name="Tang H."/>
            <person name="Guyot R."/>
            <person name="Kramer E.M."/>
            <person name="Hu Y."/>
            <person name="Yi X."/>
            <person name="Qi Y."/>
            <person name="Xu X."/>
            <person name="Gao Z."/>
            <person name="Pan H."/>
            <person name="Jian J."/>
            <person name="Tian Y."/>
            <person name="Yue Z."/>
            <person name="Xu Y."/>
        </authorList>
    </citation>
    <scope>NUCLEOTIDE SEQUENCE [LARGE SCALE GENOMIC DNA]</scope>
    <source>
        <strain evidence="5">cv. Dabenzi</strain>
    </source>
</reference>
<evidence type="ECO:0000313" key="4">
    <source>
        <dbReference type="EMBL" id="PKI65961.1"/>
    </source>
</evidence>
<proteinExistence type="predicted"/>